<feature type="compositionally biased region" description="Basic and acidic residues" evidence="1">
    <location>
        <begin position="1"/>
        <end position="16"/>
    </location>
</feature>
<proteinExistence type="predicted"/>
<name>A0A840QJ79_9PSEU</name>
<sequence>MPQDRDFYLEADREPDGDLPGWESPVLINPGEFNFGHGPGEEW</sequence>
<comment type="caution">
    <text evidence="2">The sequence shown here is derived from an EMBL/GenBank/DDBJ whole genome shotgun (WGS) entry which is preliminary data.</text>
</comment>
<gene>
    <name evidence="2" type="ORF">BJ970_006717</name>
</gene>
<dbReference type="RefSeq" id="WP_281399658.1">
    <property type="nucleotide sequence ID" value="NZ_JACHIW010000002.1"/>
</dbReference>
<evidence type="ECO:0000313" key="2">
    <source>
        <dbReference type="EMBL" id="MBB5159118.1"/>
    </source>
</evidence>
<evidence type="ECO:0000256" key="1">
    <source>
        <dbReference type="SAM" id="MobiDB-lite"/>
    </source>
</evidence>
<reference evidence="2 3" key="1">
    <citation type="submission" date="2020-08" db="EMBL/GenBank/DDBJ databases">
        <title>Sequencing the genomes of 1000 actinobacteria strains.</title>
        <authorList>
            <person name="Klenk H.-P."/>
        </authorList>
    </citation>
    <scope>NUCLEOTIDE SEQUENCE [LARGE SCALE GENOMIC DNA]</scope>
    <source>
        <strain evidence="2 3">DSM 45584</strain>
    </source>
</reference>
<keyword evidence="3" id="KW-1185">Reference proteome</keyword>
<dbReference type="AlphaFoldDB" id="A0A840QJ79"/>
<evidence type="ECO:0000313" key="3">
    <source>
        <dbReference type="Proteomes" id="UP000584374"/>
    </source>
</evidence>
<dbReference type="Proteomes" id="UP000584374">
    <property type="component" value="Unassembled WGS sequence"/>
</dbReference>
<organism evidence="2 3">
    <name type="scientific">Saccharopolyspora phatthalungensis</name>
    <dbReference type="NCBI Taxonomy" id="664693"/>
    <lineage>
        <taxon>Bacteria</taxon>
        <taxon>Bacillati</taxon>
        <taxon>Actinomycetota</taxon>
        <taxon>Actinomycetes</taxon>
        <taxon>Pseudonocardiales</taxon>
        <taxon>Pseudonocardiaceae</taxon>
        <taxon>Saccharopolyspora</taxon>
    </lineage>
</organism>
<dbReference type="EMBL" id="JACHIW010000002">
    <property type="protein sequence ID" value="MBB5159118.1"/>
    <property type="molecule type" value="Genomic_DNA"/>
</dbReference>
<feature type="region of interest" description="Disordered" evidence="1">
    <location>
        <begin position="1"/>
        <end position="43"/>
    </location>
</feature>
<accession>A0A840QJ79</accession>
<protein>
    <submittedName>
        <fullName evidence="2">Uncharacterized protein</fullName>
    </submittedName>
</protein>